<sequence length="192" mass="21443">MEHPSDTNVFTMKMEILLEPASNKLLGSEAEYDCITSPAGVLEFDHYSLLTLTHPKGSSSPRACTPHTSSFSLLLPTPLDSHETIVARWRSRVALRSSSSSSAHALPSIIITSLQTVGQIVPNKHTWVPNVDLSIVVLHVRDFLLLTRIDTQPNEVLRMMTTWKRVHSLPSRIPANHRRFHSSSLSPPQQRP</sequence>
<comment type="caution">
    <text evidence="1">The sequence shown here is derived from an EMBL/GenBank/DDBJ whole genome shotgun (WGS) entry which is preliminary data.</text>
</comment>
<accession>A0ABQ5E6A4</accession>
<evidence type="ECO:0000313" key="2">
    <source>
        <dbReference type="Proteomes" id="UP001151760"/>
    </source>
</evidence>
<proteinExistence type="predicted"/>
<dbReference type="Proteomes" id="UP001151760">
    <property type="component" value="Unassembled WGS sequence"/>
</dbReference>
<dbReference type="EMBL" id="BQNB010015982">
    <property type="protein sequence ID" value="GJT46399.1"/>
    <property type="molecule type" value="Genomic_DNA"/>
</dbReference>
<name>A0ABQ5E6A4_9ASTR</name>
<reference evidence="1" key="2">
    <citation type="submission" date="2022-01" db="EMBL/GenBank/DDBJ databases">
        <authorList>
            <person name="Yamashiro T."/>
            <person name="Shiraishi A."/>
            <person name="Satake H."/>
            <person name="Nakayama K."/>
        </authorList>
    </citation>
    <scope>NUCLEOTIDE SEQUENCE</scope>
</reference>
<evidence type="ECO:0000313" key="1">
    <source>
        <dbReference type="EMBL" id="GJT46399.1"/>
    </source>
</evidence>
<organism evidence="1 2">
    <name type="scientific">Tanacetum coccineum</name>
    <dbReference type="NCBI Taxonomy" id="301880"/>
    <lineage>
        <taxon>Eukaryota</taxon>
        <taxon>Viridiplantae</taxon>
        <taxon>Streptophyta</taxon>
        <taxon>Embryophyta</taxon>
        <taxon>Tracheophyta</taxon>
        <taxon>Spermatophyta</taxon>
        <taxon>Magnoliopsida</taxon>
        <taxon>eudicotyledons</taxon>
        <taxon>Gunneridae</taxon>
        <taxon>Pentapetalae</taxon>
        <taxon>asterids</taxon>
        <taxon>campanulids</taxon>
        <taxon>Asterales</taxon>
        <taxon>Asteraceae</taxon>
        <taxon>Asteroideae</taxon>
        <taxon>Anthemideae</taxon>
        <taxon>Anthemidinae</taxon>
        <taxon>Tanacetum</taxon>
    </lineage>
</organism>
<gene>
    <name evidence="1" type="ORF">Tco_0955114</name>
</gene>
<reference evidence="1" key="1">
    <citation type="journal article" date="2022" name="Int. J. Mol. Sci.">
        <title>Draft Genome of Tanacetum Coccineum: Genomic Comparison of Closely Related Tanacetum-Family Plants.</title>
        <authorList>
            <person name="Yamashiro T."/>
            <person name="Shiraishi A."/>
            <person name="Nakayama K."/>
            <person name="Satake H."/>
        </authorList>
    </citation>
    <scope>NUCLEOTIDE SEQUENCE</scope>
</reference>
<protein>
    <submittedName>
        <fullName evidence="1">Uncharacterized protein</fullName>
    </submittedName>
</protein>
<keyword evidence="2" id="KW-1185">Reference proteome</keyword>